<dbReference type="InterPro" id="IPR029048">
    <property type="entry name" value="HSP70_C_sf"/>
</dbReference>
<dbReference type="Gene3D" id="3.30.420.40">
    <property type="match status" value="2"/>
</dbReference>
<dbReference type="Gene3D" id="2.60.34.10">
    <property type="entry name" value="Substrate Binding Domain Of DNAk, Chain A, domain 1"/>
    <property type="match status" value="1"/>
</dbReference>
<sequence>MALLQIAEPGESTAPHQHRLAVGIDLGTTNSLVASVRSGEAVTLTDEQDHAILPSVVRYLGEGEIVVGETARAAASTDPMNTISSIKRYLGRPLADACRHCTHLPYDFIEVDSTVPRIRTVGGDVTPVEVSAEILKQLKKRAIDSLGGDLTGVVITVPAYFDDAQRQATKDAAQIAGLNVLRLLNEPTAAAVAYGLDQSGDGVIAVYDLGGGTFDISILRLNRGVFEVLSTGGDTALGGDDLDHAIAEWIRDMAEIEVGEDRSLSRRMLNAACAAKEQLTDRDTAEIDVELKDGKHWQGTLTVELFNSLVDPLIKKTLSTCRRTVRDAGIAFDEIVEVVMVGGSTRVPRVREQVGELFGREPHVDIDPDQVVAIGAALQADVLAGNKPNDEMLLLDVIPLSLGIEMMGGLVEKIIPRNTTIPVARAQEFTTYKDGQTAMAVHVLQGERELVVDNRSLARFELRGIPPVAAGAARIRVTFQVDADGLLSVSAQEQVSGVESSVQVKPSYGLSDNEVAQMLKDSYDHASDDMEARKLREQQVEAGRVVEALQAALAKDGDQLLNSEERAVIDASLAELISLTEESSDQRKIKRSIESLEKSCSEYVERRMNSNIQKAMAGHSVDEFEAGS</sequence>
<dbReference type="PROSITE" id="PS01036">
    <property type="entry name" value="HSP70_3"/>
    <property type="match status" value="1"/>
</dbReference>
<dbReference type="FunFam" id="3.30.420.40:FF:000046">
    <property type="entry name" value="Chaperone protein HscA"/>
    <property type="match status" value="1"/>
</dbReference>
<keyword evidence="8" id="KW-1185">Reference proteome</keyword>
<dbReference type="Pfam" id="PF00012">
    <property type="entry name" value="HSP70"/>
    <property type="match status" value="1"/>
</dbReference>
<evidence type="ECO:0000256" key="5">
    <source>
        <dbReference type="HAMAP-Rule" id="MF_00679"/>
    </source>
</evidence>
<dbReference type="RefSeq" id="WP_078482217.1">
    <property type="nucleotide sequence ID" value="NZ_MPRL01000002.1"/>
</dbReference>
<keyword evidence="2 5" id="KW-0547">Nucleotide-binding</keyword>
<dbReference type="Proteomes" id="UP000191110">
    <property type="component" value="Unassembled WGS sequence"/>
</dbReference>
<dbReference type="NCBIfam" id="TIGR01991">
    <property type="entry name" value="HscA"/>
    <property type="match status" value="1"/>
</dbReference>
<keyword evidence="4 5" id="KW-0143">Chaperone</keyword>
<dbReference type="AlphaFoldDB" id="A0A1T2LAU2"/>
<dbReference type="SUPFAM" id="SSF53067">
    <property type="entry name" value="Actin-like ATPase domain"/>
    <property type="match status" value="2"/>
</dbReference>
<proteinExistence type="inferred from homology"/>
<dbReference type="GO" id="GO:0051082">
    <property type="term" value="F:unfolded protein binding"/>
    <property type="evidence" value="ECO:0007669"/>
    <property type="project" value="InterPro"/>
</dbReference>
<keyword evidence="3 5" id="KW-0067">ATP-binding</keyword>
<dbReference type="InterPro" id="IPR029047">
    <property type="entry name" value="HSP70_peptide-bd_sf"/>
</dbReference>
<evidence type="ECO:0000256" key="6">
    <source>
        <dbReference type="RuleBase" id="RU003322"/>
    </source>
</evidence>
<dbReference type="PRINTS" id="PR00301">
    <property type="entry name" value="HEATSHOCK70"/>
</dbReference>
<comment type="function">
    <text evidence="5">Chaperone involved in the maturation of iron-sulfur cluster-containing proteins. Has a low intrinsic ATPase activity which is markedly stimulated by HscB.</text>
</comment>
<dbReference type="GO" id="GO:0005524">
    <property type="term" value="F:ATP binding"/>
    <property type="evidence" value="ECO:0007669"/>
    <property type="project" value="UniProtKB-KW"/>
</dbReference>
<dbReference type="OrthoDB" id="9766019at2"/>
<dbReference type="SUPFAM" id="SSF100920">
    <property type="entry name" value="Heat shock protein 70kD (HSP70), peptide-binding domain"/>
    <property type="match status" value="1"/>
</dbReference>
<comment type="similarity">
    <text evidence="1 5 6">Belongs to the heat shock protein 70 family.</text>
</comment>
<dbReference type="FunFam" id="2.60.34.10:FF:000005">
    <property type="entry name" value="Chaperone protein HscA homolog"/>
    <property type="match status" value="1"/>
</dbReference>
<dbReference type="SUPFAM" id="SSF100934">
    <property type="entry name" value="Heat shock protein 70kD (HSP70), C-terminal subdomain"/>
    <property type="match status" value="1"/>
</dbReference>
<dbReference type="GO" id="GO:0016887">
    <property type="term" value="F:ATP hydrolysis activity"/>
    <property type="evidence" value="ECO:0007669"/>
    <property type="project" value="UniProtKB-UniRule"/>
</dbReference>
<evidence type="ECO:0000256" key="1">
    <source>
        <dbReference type="ARBA" id="ARBA00007381"/>
    </source>
</evidence>
<dbReference type="PROSITE" id="PS00297">
    <property type="entry name" value="HSP70_1"/>
    <property type="match status" value="1"/>
</dbReference>
<dbReference type="PROSITE" id="PS00329">
    <property type="entry name" value="HSP70_2"/>
    <property type="match status" value="1"/>
</dbReference>
<protein>
    <recommendedName>
        <fullName evidence="5">Chaperone protein HscA homolog</fullName>
    </recommendedName>
</protein>
<accession>A0A1T2LAU2</accession>
<dbReference type="InterPro" id="IPR043129">
    <property type="entry name" value="ATPase_NBD"/>
</dbReference>
<evidence type="ECO:0000313" key="7">
    <source>
        <dbReference type="EMBL" id="OOZ42190.1"/>
    </source>
</evidence>
<dbReference type="NCBIfam" id="NF003520">
    <property type="entry name" value="PRK05183.1"/>
    <property type="match status" value="1"/>
</dbReference>
<evidence type="ECO:0000256" key="2">
    <source>
        <dbReference type="ARBA" id="ARBA00022741"/>
    </source>
</evidence>
<dbReference type="InterPro" id="IPR018181">
    <property type="entry name" value="Heat_shock_70_CS"/>
</dbReference>
<dbReference type="CDD" id="cd10236">
    <property type="entry name" value="ASKHA_NBD_HSP70_HscA"/>
    <property type="match status" value="1"/>
</dbReference>
<reference evidence="7 8" key="1">
    <citation type="submission" date="2016-11" db="EMBL/GenBank/DDBJ databases">
        <title>Mixed transmission modes and dynamic genome evolution in an obligate animal-bacterial symbiosis.</title>
        <authorList>
            <person name="Russell S.L."/>
            <person name="Corbett-Detig R.B."/>
            <person name="Cavanaugh C.M."/>
        </authorList>
    </citation>
    <scope>NUCLEOTIDE SEQUENCE [LARGE SCALE GENOMIC DNA]</scope>
    <source>
        <strain evidence="7">Sveles-Q1</strain>
    </source>
</reference>
<dbReference type="InterPro" id="IPR010236">
    <property type="entry name" value="ISC_FeS_clus_asmbl_HscA"/>
</dbReference>
<evidence type="ECO:0000313" key="8">
    <source>
        <dbReference type="Proteomes" id="UP000191110"/>
    </source>
</evidence>
<organism evidence="7 8">
    <name type="scientific">Solemya pervernicosa gill symbiont</name>
    <dbReference type="NCBI Taxonomy" id="642797"/>
    <lineage>
        <taxon>Bacteria</taxon>
        <taxon>Pseudomonadati</taxon>
        <taxon>Pseudomonadota</taxon>
        <taxon>Gammaproteobacteria</taxon>
        <taxon>sulfur-oxidizing symbionts</taxon>
    </lineage>
</organism>
<dbReference type="InterPro" id="IPR013126">
    <property type="entry name" value="Hsp_70_fam"/>
</dbReference>
<evidence type="ECO:0000256" key="3">
    <source>
        <dbReference type="ARBA" id="ARBA00022840"/>
    </source>
</evidence>
<gene>
    <name evidence="5" type="primary">hscA</name>
    <name evidence="7" type="ORF">BOW53_01015</name>
</gene>
<dbReference type="EMBL" id="MPRL01000002">
    <property type="protein sequence ID" value="OOZ42190.1"/>
    <property type="molecule type" value="Genomic_DNA"/>
</dbReference>
<comment type="caution">
    <text evidence="7">The sequence shown here is derived from an EMBL/GenBank/DDBJ whole genome shotgun (WGS) entry which is preliminary data.</text>
</comment>
<dbReference type="GO" id="GO:0016226">
    <property type="term" value="P:iron-sulfur cluster assembly"/>
    <property type="evidence" value="ECO:0007669"/>
    <property type="project" value="InterPro"/>
</dbReference>
<dbReference type="GO" id="GO:0140662">
    <property type="term" value="F:ATP-dependent protein folding chaperone"/>
    <property type="evidence" value="ECO:0007669"/>
    <property type="project" value="InterPro"/>
</dbReference>
<dbReference type="Gene3D" id="1.20.1270.10">
    <property type="match status" value="1"/>
</dbReference>
<dbReference type="HAMAP" id="MF_00679">
    <property type="entry name" value="HscA"/>
    <property type="match status" value="1"/>
</dbReference>
<dbReference type="InterPro" id="IPR042039">
    <property type="entry name" value="HscA_NBD"/>
</dbReference>
<dbReference type="Gene3D" id="3.90.640.10">
    <property type="entry name" value="Actin, Chain A, domain 4"/>
    <property type="match status" value="1"/>
</dbReference>
<evidence type="ECO:0000256" key="4">
    <source>
        <dbReference type="ARBA" id="ARBA00023186"/>
    </source>
</evidence>
<name>A0A1T2LAU2_9GAMM</name>
<dbReference type="PANTHER" id="PTHR19375">
    <property type="entry name" value="HEAT SHOCK PROTEIN 70KDA"/>
    <property type="match status" value="1"/>
</dbReference>